<reference evidence="2 3" key="1">
    <citation type="submission" date="2018-07" db="EMBL/GenBank/DDBJ databases">
        <title>Draft genome sequence of Ancylomarina sp. M1P.</title>
        <authorList>
            <person name="Yadav S."/>
            <person name="Villanueva L."/>
            <person name="Damste J.S.S."/>
        </authorList>
    </citation>
    <scope>NUCLEOTIDE SEQUENCE [LARGE SCALE GENOMIC DNA]</scope>
    <source>
        <strain evidence="2 3">M1P</strain>
    </source>
</reference>
<dbReference type="Pfam" id="PF11383">
    <property type="entry name" value="DUF3187"/>
    <property type="match status" value="1"/>
</dbReference>
<keyword evidence="3" id="KW-1185">Reference proteome</keyword>
<comment type="caution">
    <text evidence="2">The sequence shown here is derived from an EMBL/GenBank/DDBJ whole genome shotgun (WGS) entry which is preliminary data.</text>
</comment>
<name>A0A425Y843_9BACT</name>
<accession>A0A425Y843</accession>
<dbReference type="InterPro" id="IPR021523">
    <property type="entry name" value="DUF3187"/>
</dbReference>
<keyword evidence="1" id="KW-0732">Signal</keyword>
<dbReference type="Proteomes" id="UP000285794">
    <property type="component" value="Unassembled WGS sequence"/>
</dbReference>
<organism evidence="2 3">
    <name type="scientific">Ancylomarina euxinus</name>
    <dbReference type="NCBI Taxonomy" id="2283627"/>
    <lineage>
        <taxon>Bacteria</taxon>
        <taxon>Pseudomonadati</taxon>
        <taxon>Bacteroidota</taxon>
        <taxon>Bacteroidia</taxon>
        <taxon>Marinilabiliales</taxon>
        <taxon>Marinifilaceae</taxon>
        <taxon>Ancylomarina</taxon>
    </lineage>
</organism>
<evidence type="ECO:0000256" key="1">
    <source>
        <dbReference type="SAM" id="SignalP"/>
    </source>
</evidence>
<evidence type="ECO:0000313" key="2">
    <source>
        <dbReference type="EMBL" id="RRG24494.1"/>
    </source>
</evidence>
<dbReference type="AlphaFoldDB" id="A0A425Y843"/>
<evidence type="ECO:0000313" key="3">
    <source>
        <dbReference type="Proteomes" id="UP000285794"/>
    </source>
</evidence>
<sequence>MICCLMTRLLCFFIFCLSSLVGFTQTNIKPFPSHNQSPLIHYFCIPNAEEGHIVSKNKLSISAIFNLSSNSTNAISSNEIVYFDGEMARFDLQARYGISPRFEIGLNVPFINHSTGFMDSSINGFHDFLGLTGGARANTPVDGILYAYMQDGKSLFNINESSFGVGDVSFELGFKLLDQKSHSMALRAYLKMNNADKFKLLGSGTLDFSVQFAGQAIGVGPRPAYFFYSFGYLRVGGGSLLEDMQINDIAFASLGLAVKVNKWLAPKMQLDYHSRFYKNSLTQELGDYGMQFLLGSDFILSEKMILTGGFAEDVKINTSPDFVLHLGLSYSL</sequence>
<dbReference type="EMBL" id="QQWG01000001">
    <property type="protein sequence ID" value="RRG24494.1"/>
    <property type="molecule type" value="Genomic_DNA"/>
</dbReference>
<feature type="signal peptide" evidence="1">
    <location>
        <begin position="1"/>
        <end position="24"/>
    </location>
</feature>
<gene>
    <name evidence="2" type="ORF">DWB61_00300</name>
</gene>
<proteinExistence type="predicted"/>
<feature type="chain" id="PRO_5019449448" evidence="1">
    <location>
        <begin position="25"/>
        <end position="332"/>
    </location>
</feature>
<protein>
    <submittedName>
        <fullName evidence="2">DUF3187 family protein</fullName>
    </submittedName>
</protein>